<dbReference type="EMBL" id="CP042435">
    <property type="protein sequence ID" value="QEC69691.1"/>
    <property type="molecule type" value="Genomic_DNA"/>
</dbReference>
<protein>
    <submittedName>
        <fullName evidence="9">ABC transporter permease</fullName>
    </submittedName>
</protein>
<keyword evidence="10" id="KW-1185">Reference proteome</keyword>
<dbReference type="Proteomes" id="UP000321533">
    <property type="component" value="Chromosome"/>
</dbReference>
<evidence type="ECO:0000256" key="5">
    <source>
        <dbReference type="ARBA" id="ARBA00023136"/>
    </source>
</evidence>
<keyword evidence="2" id="KW-1003">Cell membrane</keyword>
<reference evidence="9 10" key="1">
    <citation type="journal article" date="2016" name="Int. J. Syst. Evol. Microbiol.">
        <title>Panacibacter ginsenosidivorans gen. nov., sp. nov., with ginsenoside converting activity isolated from soil of a ginseng field.</title>
        <authorList>
            <person name="Siddiqi M.Z."/>
            <person name="Muhammad Shafi S."/>
            <person name="Choi K.D."/>
            <person name="Im W.T."/>
        </authorList>
    </citation>
    <scope>NUCLEOTIDE SEQUENCE [LARGE SCALE GENOMIC DNA]</scope>
    <source>
        <strain evidence="9 10">Gsoil1550</strain>
    </source>
</reference>
<feature type="domain" description="MacB-like periplasmic core" evidence="8">
    <location>
        <begin position="26"/>
        <end position="258"/>
    </location>
</feature>
<dbReference type="AlphaFoldDB" id="A0A5B8VF88"/>
<organism evidence="9 10">
    <name type="scientific">Panacibacter ginsenosidivorans</name>
    <dbReference type="NCBI Taxonomy" id="1813871"/>
    <lineage>
        <taxon>Bacteria</taxon>
        <taxon>Pseudomonadati</taxon>
        <taxon>Bacteroidota</taxon>
        <taxon>Chitinophagia</taxon>
        <taxon>Chitinophagales</taxon>
        <taxon>Chitinophagaceae</taxon>
        <taxon>Panacibacter</taxon>
    </lineage>
</organism>
<name>A0A5B8VF88_9BACT</name>
<dbReference type="KEGG" id="pgin:FRZ67_21190"/>
<evidence type="ECO:0000259" key="7">
    <source>
        <dbReference type="Pfam" id="PF02687"/>
    </source>
</evidence>
<dbReference type="RefSeq" id="WP_147192567.1">
    <property type="nucleotide sequence ID" value="NZ_CP042435.1"/>
</dbReference>
<dbReference type="InterPro" id="IPR050250">
    <property type="entry name" value="Macrolide_Exporter_MacB"/>
</dbReference>
<feature type="transmembrane region" description="Helical" evidence="6">
    <location>
        <begin position="386"/>
        <end position="408"/>
    </location>
</feature>
<evidence type="ECO:0000256" key="6">
    <source>
        <dbReference type="SAM" id="Phobius"/>
    </source>
</evidence>
<comment type="subcellular location">
    <subcellularLocation>
        <location evidence="1">Cell membrane</location>
        <topology evidence="1">Multi-pass membrane protein</topology>
    </subcellularLocation>
</comment>
<keyword evidence="3 6" id="KW-0812">Transmembrane</keyword>
<feature type="domain" description="ABC3 transporter permease C-terminal" evidence="7">
    <location>
        <begin position="299"/>
        <end position="412"/>
    </location>
</feature>
<evidence type="ECO:0000313" key="10">
    <source>
        <dbReference type="Proteomes" id="UP000321533"/>
    </source>
</evidence>
<dbReference type="InterPro" id="IPR003838">
    <property type="entry name" value="ABC3_permease_C"/>
</dbReference>
<dbReference type="PANTHER" id="PTHR30572:SF15">
    <property type="entry name" value="ABC TRANSPORTER PERMEASE"/>
    <property type="match status" value="1"/>
</dbReference>
<keyword evidence="4 6" id="KW-1133">Transmembrane helix</keyword>
<dbReference type="GO" id="GO:0022857">
    <property type="term" value="F:transmembrane transporter activity"/>
    <property type="evidence" value="ECO:0007669"/>
    <property type="project" value="TreeGrafter"/>
</dbReference>
<evidence type="ECO:0000256" key="1">
    <source>
        <dbReference type="ARBA" id="ARBA00004651"/>
    </source>
</evidence>
<sequence length="419" mass="45934">MFKSLSIFWNSFKMSVQELNNNKLRSSLSLIGIAFGIFCIIGVLATVGSLEAKMQKDISALGSNTIYIDKWQYGGGDGGDYPWWKYVNRPEPKYNEVAFIKNTSTLAKHVSYFNSTNSTVTFENNQLNNVGIYGVSDEFSELQTINIAYGRYLNSTEFTRGNPVCVIGNEIATQLFDKPERAIDKEVTFDGKKFDVVGVIEKQGQSFVGGFDYDHCVILTYRSYASVYDVNGNFSQPFIMVNGKDNIATTALIDELRGIMRQARRLSPKQEDNFALNDINLFSQQLSGFFGQVDIGGAVIAFLSLLVGGFGVANIMFVTVRERTSQIGLKKAIGAKRKTILLEFLLESAFLCIIGGLIGLLMVGGLALVLSGILPFPIVISTNVMVLAFIICLILGVLSGIIPASIAAKMNPVVAIRSK</sequence>
<evidence type="ECO:0000256" key="3">
    <source>
        <dbReference type="ARBA" id="ARBA00022692"/>
    </source>
</evidence>
<dbReference type="Pfam" id="PF02687">
    <property type="entry name" value="FtsX"/>
    <property type="match status" value="1"/>
</dbReference>
<evidence type="ECO:0000313" key="9">
    <source>
        <dbReference type="EMBL" id="QEC69691.1"/>
    </source>
</evidence>
<evidence type="ECO:0000256" key="2">
    <source>
        <dbReference type="ARBA" id="ARBA00022475"/>
    </source>
</evidence>
<dbReference type="Pfam" id="PF12704">
    <property type="entry name" value="MacB_PCD"/>
    <property type="match status" value="1"/>
</dbReference>
<evidence type="ECO:0000259" key="8">
    <source>
        <dbReference type="Pfam" id="PF12704"/>
    </source>
</evidence>
<evidence type="ECO:0000256" key="4">
    <source>
        <dbReference type="ARBA" id="ARBA00022989"/>
    </source>
</evidence>
<gene>
    <name evidence="9" type="ORF">FRZ67_21190</name>
</gene>
<proteinExistence type="predicted"/>
<feature type="transmembrane region" description="Helical" evidence="6">
    <location>
        <begin position="295"/>
        <end position="320"/>
    </location>
</feature>
<dbReference type="OrthoDB" id="9770036at2"/>
<dbReference type="GO" id="GO:0005886">
    <property type="term" value="C:plasma membrane"/>
    <property type="evidence" value="ECO:0007669"/>
    <property type="project" value="UniProtKB-SubCell"/>
</dbReference>
<feature type="transmembrane region" description="Helical" evidence="6">
    <location>
        <begin position="341"/>
        <end position="374"/>
    </location>
</feature>
<accession>A0A5B8VF88</accession>
<keyword evidence="5 6" id="KW-0472">Membrane</keyword>
<dbReference type="InterPro" id="IPR025857">
    <property type="entry name" value="MacB_PCD"/>
</dbReference>
<dbReference type="PANTHER" id="PTHR30572">
    <property type="entry name" value="MEMBRANE COMPONENT OF TRANSPORTER-RELATED"/>
    <property type="match status" value="1"/>
</dbReference>
<feature type="transmembrane region" description="Helical" evidence="6">
    <location>
        <begin position="28"/>
        <end position="50"/>
    </location>
</feature>